<dbReference type="EMBL" id="FR854090">
    <property type="protein sequence ID" value="CCA88163.1"/>
    <property type="molecule type" value="Genomic_DNA"/>
</dbReference>
<gene>
    <name evidence="1" type="ORF">RALSY_mp10704</name>
</gene>
<sequence length="75" mass="8419">MLSCTTASSGVAKCMAAIGKASIPKSSFMLISYPHFGVDTICSWVRYPYAQCQFDTEFDFLKFWIAEIRLNSQHA</sequence>
<evidence type="ECO:0000313" key="1">
    <source>
        <dbReference type="EMBL" id="CCA88163.1"/>
    </source>
</evidence>
<protein>
    <submittedName>
        <fullName evidence="1">Uncharacterized protein</fullName>
    </submittedName>
</protein>
<name>G3AA29_9RALS</name>
<reference evidence="1" key="1">
    <citation type="journal article" date="2011" name="PLoS ONE">
        <title>Ralstonia syzygii, the Blood Disease Bacterium and some Asian R. solanacearum strains form a single genomic species despite divergent lifestyles.</title>
        <authorList>
            <person name="Remenant B."/>
            <person name="de Cambiaire J.C."/>
            <person name="Cellier G."/>
            <person name="Jacobs J.M."/>
            <person name="Mangenot S."/>
            <person name="Barbe V."/>
            <person name="Lajus A."/>
            <person name="Vallenet D."/>
            <person name="Medigue C."/>
            <person name="Fegan M."/>
            <person name="Allen C."/>
            <person name="Prior P."/>
        </authorList>
    </citation>
    <scope>NUCLEOTIDE SEQUENCE</scope>
    <source>
        <strain evidence="1">R24</strain>
    </source>
</reference>
<organism evidence="1">
    <name type="scientific">Ralstonia syzygii R24</name>
    <dbReference type="NCBI Taxonomy" id="907261"/>
    <lineage>
        <taxon>Bacteria</taxon>
        <taxon>Pseudomonadati</taxon>
        <taxon>Pseudomonadota</taxon>
        <taxon>Betaproteobacteria</taxon>
        <taxon>Burkholderiales</taxon>
        <taxon>Burkholderiaceae</taxon>
        <taxon>Ralstonia</taxon>
        <taxon>Ralstonia solanacearum species complex</taxon>
    </lineage>
</organism>
<dbReference type="AlphaFoldDB" id="G3AA29"/>
<reference evidence="1" key="2">
    <citation type="submission" date="2011-04" db="EMBL/GenBank/DDBJ databases">
        <authorList>
            <person name="Genoscope - CEA"/>
        </authorList>
    </citation>
    <scope>NUCLEOTIDE SEQUENCE</scope>
    <source>
        <strain evidence="1">R24</strain>
    </source>
</reference>
<proteinExistence type="predicted"/>
<accession>G3AA29</accession>